<organism evidence="3 4">
    <name type="scientific">Stella humosa</name>
    <dbReference type="NCBI Taxonomy" id="94"/>
    <lineage>
        <taxon>Bacteria</taxon>
        <taxon>Pseudomonadati</taxon>
        <taxon>Pseudomonadota</taxon>
        <taxon>Alphaproteobacteria</taxon>
        <taxon>Rhodospirillales</taxon>
        <taxon>Stellaceae</taxon>
        <taxon>Stella</taxon>
    </lineage>
</organism>
<feature type="domain" description="YHS" evidence="2">
    <location>
        <begin position="48"/>
        <end position="93"/>
    </location>
</feature>
<dbReference type="Proteomes" id="UP000278222">
    <property type="component" value="Unassembled WGS sequence"/>
</dbReference>
<sequence>MRRSPAIAFLLLALALPIAGPARSDPEMPPVHLNLDATRLAIRGYDPVAYFTQGAPTPGRADITADHAGATYRFASAGNRDAFRTDPARYLPAYGGFCAMGTALGRKVDGDPQQWRIVDDRLYLNYDANVAHHWAQHIPQNTFAADGKWLFIRSVPAGSLAN</sequence>
<feature type="signal peptide" evidence="1">
    <location>
        <begin position="1"/>
        <end position="24"/>
    </location>
</feature>
<dbReference type="InterPro" id="IPR007029">
    <property type="entry name" value="YHS_dom"/>
</dbReference>
<evidence type="ECO:0000256" key="1">
    <source>
        <dbReference type="SAM" id="SignalP"/>
    </source>
</evidence>
<feature type="chain" id="PRO_5018238450" evidence="1">
    <location>
        <begin position="25"/>
        <end position="162"/>
    </location>
</feature>
<evidence type="ECO:0000259" key="2">
    <source>
        <dbReference type="Pfam" id="PF04945"/>
    </source>
</evidence>
<keyword evidence="4" id="KW-1185">Reference proteome</keyword>
<evidence type="ECO:0000313" key="4">
    <source>
        <dbReference type="Proteomes" id="UP000278222"/>
    </source>
</evidence>
<protein>
    <submittedName>
        <fullName evidence="3">YHS domain-containing protein</fullName>
    </submittedName>
</protein>
<proteinExistence type="predicted"/>
<evidence type="ECO:0000313" key="3">
    <source>
        <dbReference type="EMBL" id="ROQ02039.1"/>
    </source>
</evidence>
<dbReference type="EMBL" id="RJKX01000011">
    <property type="protein sequence ID" value="ROQ02039.1"/>
    <property type="molecule type" value="Genomic_DNA"/>
</dbReference>
<name>A0A3N1MFC9_9PROT</name>
<dbReference type="NCBIfam" id="NF041384">
    <property type="entry name" value="YHS_seleno_dom"/>
    <property type="match status" value="1"/>
</dbReference>
<reference evidence="3 4" key="1">
    <citation type="submission" date="2018-11" db="EMBL/GenBank/DDBJ databases">
        <title>Genomic Encyclopedia of Type Strains, Phase IV (KMG-IV): sequencing the most valuable type-strain genomes for metagenomic binning, comparative biology and taxonomic classification.</title>
        <authorList>
            <person name="Goeker M."/>
        </authorList>
    </citation>
    <scope>NUCLEOTIDE SEQUENCE [LARGE SCALE GENOMIC DNA]</scope>
    <source>
        <strain evidence="3 4">DSM 5900</strain>
    </source>
</reference>
<accession>A0A3N1MFC9</accession>
<gene>
    <name evidence="3" type="ORF">EDC65_1227</name>
</gene>
<dbReference type="RefSeq" id="WP_123688739.1">
    <property type="nucleotide sequence ID" value="NZ_AP019700.1"/>
</dbReference>
<dbReference type="Pfam" id="PF04945">
    <property type="entry name" value="YHS"/>
    <property type="match status" value="1"/>
</dbReference>
<comment type="caution">
    <text evidence="3">The sequence shown here is derived from an EMBL/GenBank/DDBJ whole genome shotgun (WGS) entry which is preliminary data.</text>
</comment>
<keyword evidence="1" id="KW-0732">Signal</keyword>
<dbReference type="AlphaFoldDB" id="A0A3N1MFC9"/>
<dbReference type="OrthoDB" id="344729at2"/>